<organism evidence="4 5">
    <name type="scientific">Portunus trituberculatus</name>
    <name type="common">Swimming crab</name>
    <name type="synonym">Neptunus trituberculatus</name>
    <dbReference type="NCBI Taxonomy" id="210409"/>
    <lineage>
        <taxon>Eukaryota</taxon>
        <taxon>Metazoa</taxon>
        <taxon>Ecdysozoa</taxon>
        <taxon>Arthropoda</taxon>
        <taxon>Crustacea</taxon>
        <taxon>Multicrustacea</taxon>
        <taxon>Malacostraca</taxon>
        <taxon>Eumalacostraca</taxon>
        <taxon>Eucarida</taxon>
        <taxon>Decapoda</taxon>
        <taxon>Pleocyemata</taxon>
        <taxon>Brachyura</taxon>
        <taxon>Eubrachyura</taxon>
        <taxon>Portunoidea</taxon>
        <taxon>Portunidae</taxon>
        <taxon>Portuninae</taxon>
        <taxon>Portunus</taxon>
    </lineage>
</organism>
<dbReference type="Proteomes" id="UP000324222">
    <property type="component" value="Unassembled WGS sequence"/>
</dbReference>
<evidence type="ECO:0000256" key="3">
    <source>
        <dbReference type="PROSITE-ProRule" id="PRU00221"/>
    </source>
</evidence>
<keyword evidence="2" id="KW-0677">Repeat</keyword>
<dbReference type="InterPro" id="IPR019775">
    <property type="entry name" value="WD40_repeat_CS"/>
</dbReference>
<evidence type="ECO:0000313" key="4">
    <source>
        <dbReference type="EMBL" id="MPD04331.1"/>
    </source>
</evidence>
<reference evidence="4 5" key="1">
    <citation type="submission" date="2019-05" db="EMBL/GenBank/DDBJ databases">
        <title>Another draft genome of Portunus trituberculatus and its Hox gene families provides insights of decapod evolution.</title>
        <authorList>
            <person name="Jeong J.-H."/>
            <person name="Song I."/>
            <person name="Kim S."/>
            <person name="Choi T."/>
            <person name="Kim D."/>
            <person name="Ryu S."/>
            <person name="Kim W."/>
        </authorList>
    </citation>
    <scope>NUCLEOTIDE SEQUENCE [LARGE SCALE GENOMIC DNA]</scope>
    <source>
        <tissue evidence="4">Muscle</tissue>
    </source>
</reference>
<dbReference type="Gene3D" id="2.130.10.10">
    <property type="entry name" value="YVTN repeat-like/Quinoprotein amine dehydrogenase"/>
    <property type="match status" value="1"/>
</dbReference>
<evidence type="ECO:0000313" key="5">
    <source>
        <dbReference type="Proteomes" id="UP000324222"/>
    </source>
</evidence>
<gene>
    <name evidence="4" type="primary">WDR86_3</name>
    <name evidence="4" type="ORF">E2C01_100011</name>
</gene>
<dbReference type="EMBL" id="VSRR010140598">
    <property type="protein sequence ID" value="MPD04331.1"/>
    <property type="molecule type" value="Genomic_DNA"/>
</dbReference>
<dbReference type="OrthoDB" id="674604at2759"/>
<dbReference type="SMART" id="SM00320">
    <property type="entry name" value="WD40"/>
    <property type="match status" value="1"/>
</dbReference>
<dbReference type="PROSITE" id="PS50294">
    <property type="entry name" value="WD_REPEATS_REGION"/>
    <property type="match status" value="1"/>
</dbReference>
<dbReference type="InterPro" id="IPR001680">
    <property type="entry name" value="WD40_rpt"/>
</dbReference>
<comment type="caution">
    <text evidence="4">The sequence shown here is derived from an EMBL/GenBank/DDBJ whole genome shotgun (WGS) entry which is preliminary data.</text>
</comment>
<keyword evidence="1 3" id="KW-0853">WD repeat</keyword>
<dbReference type="InterPro" id="IPR015943">
    <property type="entry name" value="WD40/YVTN_repeat-like_dom_sf"/>
</dbReference>
<feature type="repeat" description="WD" evidence="3">
    <location>
        <begin position="17"/>
        <end position="51"/>
    </location>
</feature>
<dbReference type="Pfam" id="PF00400">
    <property type="entry name" value="WD40"/>
    <property type="match status" value="1"/>
</dbReference>
<dbReference type="PROSITE" id="PS00678">
    <property type="entry name" value="WD_REPEATS_1"/>
    <property type="match status" value="1"/>
</dbReference>
<keyword evidence="5" id="KW-1185">Reference proteome</keyword>
<dbReference type="AlphaFoldDB" id="A0A5B7K5C9"/>
<dbReference type="InterPro" id="IPR036322">
    <property type="entry name" value="WD40_repeat_dom_sf"/>
</dbReference>
<evidence type="ECO:0000256" key="2">
    <source>
        <dbReference type="ARBA" id="ARBA00022737"/>
    </source>
</evidence>
<dbReference type="SUPFAM" id="SSF50978">
    <property type="entry name" value="WD40 repeat-like"/>
    <property type="match status" value="1"/>
</dbReference>
<sequence length="62" mass="6677">MGSVTSKDIKKYPLETLCDHDKGINCMAASEDGSLLVTGSEDKTARLWDVSGPETECIGIMK</sequence>
<name>A0A5B7K5C9_PORTR</name>
<dbReference type="PROSITE" id="PS50082">
    <property type="entry name" value="WD_REPEATS_2"/>
    <property type="match status" value="1"/>
</dbReference>
<protein>
    <submittedName>
        <fullName evidence="4">WD repeat-containing protein 86</fullName>
    </submittedName>
</protein>
<accession>A0A5B7K5C9</accession>
<proteinExistence type="predicted"/>
<evidence type="ECO:0000256" key="1">
    <source>
        <dbReference type="ARBA" id="ARBA00022574"/>
    </source>
</evidence>